<dbReference type="InterPro" id="IPR036420">
    <property type="entry name" value="BRCT_dom_sf"/>
</dbReference>
<dbReference type="GO" id="GO:0006310">
    <property type="term" value="P:DNA recombination"/>
    <property type="evidence" value="ECO:0007669"/>
    <property type="project" value="UniProtKB-KW"/>
</dbReference>
<evidence type="ECO:0000256" key="11">
    <source>
        <dbReference type="ARBA" id="ARBA00030676"/>
    </source>
</evidence>
<dbReference type="GO" id="GO:0006297">
    <property type="term" value="P:nucleotide-excision repair, DNA gap filling"/>
    <property type="evidence" value="ECO:0007669"/>
    <property type="project" value="TreeGrafter"/>
</dbReference>
<dbReference type="Gene3D" id="3.40.50.10190">
    <property type="entry name" value="BRCT domain"/>
    <property type="match status" value="1"/>
</dbReference>
<dbReference type="Gene3D" id="3.40.50.620">
    <property type="entry name" value="HUPs"/>
    <property type="match status" value="2"/>
</dbReference>
<dbReference type="Proteomes" id="UP000239649">
    <property type="component" value="Unassembled WGS sequence"/>
</dbReference>
<dbReference type="SUPFAM" id="SSF56091">
    <property type="entry name" value="DNA ligase/mRNA capping enzyme, catalytic domain"/>
    <property type="match status" value="1"/>
</dbReference>
<dbReference type="SUPFAM" id="SSF52113">
    <property type="entry name" value="BRCT domain"/>
    <property type="match status" value="1"/>
</dbReference>
<dbReference type="GO" id="GO:0005930">
    <property type="term" value="C:axoneme"/>
    <property type="evidence" value="ECO:0007669"/>
    <property type="project" value="UniProtKB-SubCell"/>
</dbReference>
<keyword evidence="8" id="KW-0067">ATP-binding</keyword>
<evidence type="ECO:0000256" key="2">
    <source>
        <dbReference type="ARBA" id="ARBA00004123"/>
    </source>
</evidence>
<feature type="compositionally biased region" description="Basic residues" evidence="13">
    <location>
        <begin position="597"/>
        <end position="613"/>
    </location>
</feature>
<feature type="region of interest" description="Disordered" evidence="13">
    <location>
        <begin position="1693"/>
        <end position="1733"/>
    </location>
</feature>
<proteinExistence type="inferred from homology"/>
<feature type="domain" description="ATP-dependent DNA ligase family profile" evidence="14">
    <location>
        <begin position="351"/>
        <end position="507"/>
    </location>
</feature>
<dbReference type="CDD" id="cd23659">
    <property type="entry name" value="USP_At3g01520-like"/>
    <property type="match status" value="2"/>
</dbReference>
<comment type="subcellular location">
    <subcellularLocation>
        <location evidence="3">Cytoplasm</location>
        <location evidence="3">Cytoskeleton</location>
        <location evidence="3">Cilium axoneme</location>
    </subcellularLocation>
    <subcellularLocation>
        <location evidence="2">Nucleus</location>
    </subcellularLocation>
</comment>
<dbReference type="InterPro" id="IPR006016">
    <property type="entry name" value="UspA"/>
</dbReference>
<evidence type="ECO:0000256" key="8">
    <source>
        <dbReference type="ARBA" id="ARBA00022840"/>
    </source>
</evidence>
<comment type="caution">
    <text evidence="16">The sequence shown here is derived from an EMBL/GenBank/DDBJ whole genome shotgun (WGS) entry which is preliminary data.</text>
</comment>
<evidence type="ECO:0000259" key="14">
    <source>
        <dbReference type="PROSITE" id="PS50160"/>
    </source>
</evidence>
<dbReference type="Pfam" id="PF04675">
    <property type="entry name" value="DNA_ligase_A_N"/>
    <property type="match status" value="1"/>
</dbReference>
<keyword evidence="7" id="KW-0547">Nucleotide-binding</keyword>
<dbReference type="Pfam" id="PF00582">
    <property type="entry name" value="Usp"/>
    <property type="match status" value="2"/>
</dbReference>
<dbReference type="STRING" id="554055.A0A2P6VIE3"/>
<dbReference type="GO" id="GO:0005524">
    <property type="term" value="F:ATP binding"/>
    <property type="evidence" value="ECO:0007669"/>
    <property type="project" value="UniProtKB-KW"/>
</dbReference>
<dbReference type="Gene3D" id="3.80.10.10">
    <property type="entry name" value="Ribonuclease Inhibitor"/>
    <property type="match status" value="1"/>
</dbReference>
<accession>A0A2P6VIE3</accession>
<dbReference type="GO" id="GO:0032807">
    <property type="term" value="C:DNA ligase IV complex"/>
    <property type="evidence" value="ECO:0007669"/>
    <property type="project" value="TreeGrafter"/>
</dbReference>
<dbReference type="PANTHER" id="PTHR45997:SF1">
    <property type="entry name" value="DNA LIGASE 4"/>
    <property type="match status" value="1"/>
</dbReference>
<evidence type="ECO:0000256" key="6">
    <source>
        <dbReference type="ARBA" id="ARBA00022737"/>
    </source>
</evidence>
<dbReference type="InterPro" id="IPR029710">
    <property type="entry name" value="LIG4"/>
</dbReference>
<evidence type="ECO:0000313" key="16">
    <source>
        <dbReference type="EMBL" id="PSC73866.1"/>
    </source>
</evidence>
<dbReference type="InterPro" id="IPR012308">
    <property type="entry name" value="DNA_ligase_ATP-dep_N"/>
</dbReference>
<feature type="compositionally biased region" description="Low complexity" evidence="13">
    <location>
        <begin position="1066"/>
        <end position="1077"/>
    </location>
</feature>
<reference evidence="16 17" key="1">
    <citation type="journal article" date="2018" name="Plant J.">
        <title>Genome sequences of Chlorella sorokiniana UTEX 1602 and Micractinium conductrix SAG 241.80: implications to maltose excretion by a green alga.</title>
        <authorList>
            <person name="Arriola M.B."/>
            <person name="Velmurugan N."/>
            <person name="Zhang Y."/>
            <person name="Plunkett M.H."/>
            <person name="Hondzo H."/>
            <person name="Barney B.M."/>
        </authorList>
    </citation>
    <scope>NUCLEOTIDE SEQUENCE [LARGE SCALE GENOMIC DNA]</scope>
    <source>
        <strain evidence="16 17">SAG 241.80</strain>
    </source>
</reference>
<feature type="region of interest" description="Disordered" evidence="13">
    <location>
        <begin position="1057"/>
        <end position="1077"/>
    </location>
</feature>
<keyword evidence="10" id="KW-0539">Nucleus</keyword>
<feature type="compositionally biased region" description="Acidic residues" evidence="13">
    <location>
        <begin position="1713"/>
        <end position="1724"/>
    </location>
</feature>
<evidence type="ECO:0000259" key="15">
    <source>
        <dbReference type="PROSITE" id="PS50172"/>
    </source>
</evidence>
<organism evidence="16 17">
    <name type="scientific">Micractinium conductrix</name>
    <dbReference type="NCBI Taxonomy" id="554055"/>
    <lineage>
        <taxon>Eukaryota</taxon>
        <taxon>Viridiplantae</taxon>
        <taxon>Chlorophyta</taxon>
        <taxon>core chlorophytes</taxon>
        <taxon>Trebouxiophyceae</taxon>
        <taxon>Chlorellales</taxon>
        <taxon>Chlorellaceae</taxon>
        <taxon>Chlorella clade</taxon>
        <taxon>Micractinium</taxon>
    </lineage>
</organism>
<comment type="cofactor">
    <cofactor evidence="1">
        <name>Mg(2+)</name>
        <dbReference type="ChEBI" id="CHEBI:18420"/>
    </cofactor>
</comment>
<keyword evidence="5 16" id="KW-0436">Ligase</keyword>
<dbReference type="EMBL" id="LHPF02000006">
    <property type="protein sequence ID" value="PSC73866.1"/>
    <property type="molecule type" value="Genomic_DNA"/>
</dbReference>
<feature type="region of interest" description="Disordered" evidence="13">
    <location>
        <begin position="594"/>
        <end position="613"/>
    </location>
</feature>
<feature type="region of interest" description="Disordered" evidence="13">
    <location>
        <begin position="197"/>
        <end position="237"/>
    </location>
</feature>
<dbReference type="GO" id="GO:0003677">
    <property type="term" value="F:DNA binding"/>
    <property type="evidence" value="ECO:0007669"/>
    <property type="project" value="InterPro"/>
</dbReference>
<keyword evidence="9" id="KW-0233">DNA recombination</keyword>
<dbReference type="SUPFAM" id="SSF52402">
    <property type="entry name" value="Adenine nucleotide alpha hydrolases-like"/>
    <property type="match status" value="2"/>
</dbReference>
<evidence type="ECO:0000256" key="7">
    <source>
        <dbReference type="ARBA" id="ARBA00022741"/>
    </source>
</evidence>
<dbReference type="InterPro" id="IPR012340">
    <property type="entry name" value="NA-bd_OB-fold"/>
</dbReference>
<dbReference type="InterPro" id="IPR001357">
    <property type="entry name" value="BRCT_dom"/>
</dbReference>
<dbReference type="Pfam" id="PF01068">
    <property type="entry name" value="DNA_ligase_A_M"/>
    <property type="match status" value="1"/>
</dbReference>
<dbReference type="GO" id="GO:0006303">
    <property type="term" value="P:double-strand break repair via nonhomologous end joining"/>
    <property type="evidence" value="ECO:0007669"/>
    <property type="project" value="TreeGrafter"/>
</dbReference>
<dbReference type="GO" id="GO:0003910">
    <property type="term" value="F:DNA ligase (ATP) activity"/>
    <property type="evidence" value="ECO:0007669"/>
    <property type="project" value="InterPro"/>
</dbReference>
<sequence>MYMLKEKRMGKAVMRACGIAESSELGQAIIHYLSPDHTGKHHAGDFARQLAEKLFSAHCGQRGDEAGLEAARQRGTALKVRELNAKLDALAAAAGDDSQAQAVLTDLLHCTTPLQMYYIVQIVLRDLSCNIGEEYLFRRVFNGLWDGDAQYDLPLVLGVPASPQLAVPAYSEGEVVFKMKQGAAKAAKQAAQAAEAARAELPTAQQGAAPQAGPLSRQDSAAGSSARAGRRSGKQAGVAEREPLAFLIEPKLDGVWVGGGIDHGPSQPVRGGGNFRVFDPVVRAQVQHRGTILDGELLMWNKKRGRFEAFGAMRSAVVAINSGARAHEVLDCSDYENSICIVEDDWTAPELGLDERDVTHLPLARRHELMPQAVREAPREGVPLQPTEPGVPPSAISGRIVLMLPPSVLPGVEQGLALYPSVPAPVLCSTPEEVKAYMQEIRAMTLEGIVCKRLDSPWLPGDRSGHWLKSKPDYLQRMEIDALIIGVRWGQGWRAGTFGEFLLGVRVEPRGGGSAPGPPAWASFVWADMRLTHSTYYSAEYSLRFPRIEKIRWDKGPLQANDEQHVRELVRQREERLVQHDHRFRDQQLTWEASRKPSNRATRKAKQAEQRRRRGLQVKAEGLALKGCCMYFANLTKDQEERSRTLVRLMGGDDWRAPFNPRMLAPGGALRAPSVQRSGYTHVVAGGPAPYGRRAEWALVLQSGCDVLSIRWLGRCYAEGALVEPAASEYLRISEATLKAHPSWDRYGGDCFDEIDEDGVEAALCRTGIALQHPGTAHLVLGLLCGGSGGGGALLEPWGEAEAAAAAAAGPGEAPLLAEPQAMPSSQQEQQLLLRRLSDLAADAPPEVRLACQLDAELAACDELDVRSMLHACRVALVRLPAAQPAAAAAPSSGGGSGWSGDTTLLPAVARLTAGWRAAWAAGAAALEACRASTLRLLVASHGGSLTAAVDDHTTHLVVLPAQGAPPTPADLAQLATAVGEQCGGAAALAALRRRLQAGRLVLVVPSWIEASAATAARRGGLPLPPAPESEHAAPVAGDGPDSWPWHLFQLADEEMPPRRRRAKAEQQVQAEPPAQQDSLHALRWAVQELYRPDSGDVIHVAHCIPYLAVPAGVYAMPDGRLAMVNVDQLLASDEQFMMAETQAVARMCQQAFEGQQVPHVVDIVREDPLGSGDKGRVAEALCHKADELQAAAVVIASHASSGLREFLLGSVAAHCCAHCPRPVLVLHVPRHGAAQRPGLLDRLASAAAFALGGGGGEGPQAARAGGEGGATGVGGLEQAQADAQAPASPACSLGRNIVLAVDDSDASEKACTWAVQQLYRPGDTVHLLRIIPTLPYRASFGGPVLDGAIFYADPPTEAFAAAAHRVVEHRLEPLLKAAQVPYAVDIIVEATDESVAGVGGAICEKAKELDAAASDEEEVAAAVSSCLAACGAAGCLQELTVGLWTPQGSTQSWLPALTSLRRLRLGTATRPLHLPPGVSRLEALLEAELTGCPLDLGYARLPPRLTALCLRDNASTQLPHQASRGGSRGGALSQLSCLASLELDGIRFARAELDVLATLPALRHLRLPMRPRLSLSGLEALTYLERLAVTPMEGPAFDAALAKLTCLTCLALSGELTRLPPTLASLPALERFWCCSLGREEEHNVSLPRGPWLASLRWLGLRWRVLQAAPAVLRDAAALEYLSCLDVPRLGGGSGSDDGSSGSSGSTGSSSDGEEEGEQEQEQDQAAAAAAAAAAAEQLQQLHLEAAAAVEGQQEEEGGQVEQWRDFWAFVAGHVPLRCLGLDSNEHVAGQLLDAIVDLKHARPALQVRRTSRRGRLTFFEEVLTCVDIPATSG</sequence>
<dbReference type="Gene3D" id="2.40.50.140">
    <property type="entry name" value="Nucleic acid-binding proteins"/>
    <property type="match status" value="1"/>
</dbReference>
<evidence type="ECO:0000256" key="3">
    <source>
        <dbReference type="ARBA" id="ARBA00004430"/>
    </source>
</evidence>
<name>A0A2P6VIE3_9CHLO</name>
<dbReference type="SUPFAM" id="SSF52058">
    <property type="entry name" value="L domain-like"/>
    <property type="match status" value="1"/>
</dbReference>
<keyword evidence="6" id="KW-0677">Repeat</keyword>
<evidence type="ECO:0000313" key="17">
    <source>
        <dbReference type="Proteomes" id="UP000239649"/>
    </source>
</evidence>
<dbReference type="OrthoDB" id="512652at2759"/>
<evidence type="ECO:0000256" key="10">
    <source>
        <dbReference type="ARBA" id="ARBA00023242"/>
    </source>
</evidence>
<protein>
    <recommendedName>
        <fullName evidence="12">DNA ligase IV</fullName>
    </recommendedName>
    <alternativeName>
        <fullName evidence="11">Polydeoxyribonucleotide synthase [ATP] 4</fullName>
    </alternativeName>
</protein>
<evidence type="ECO:0000256" key="4">
    <source>
        <dbReference type="ARBA" id="ARBA00007572"/>
    </source>
</evidence>
<dbReference type="InterPro" id="IPR014729">
    <property type="entry name" value="Rossmann-like_a/b/a_fold"/>
</dbReference>
<dbReference type="Gene3D" id="3.30.470.30">
    <property type="entry name" value="DNA ligase/mRNA capping enzyme"/>
    <property type="match status" value="1"/>
</dbReference>
<evidence type="ECO:0000256" key="1">
    <source>
        <dbReference type="ARBA" id="ARBA00001946"/>
    </source>
</evidence>
<evidence type="ECO:0000256" key="12">
    <source>
        <dbReference type="ARBA" id="ARBA00031942"/>
    </source>
</evidence>
<gene>
    <name evidence="16" type="ORF">C2E20_3178</name>
</gene>
<dbReference type="Gene3D" id="1.10.3260.10">
    <property type="entry name" value="DNA ligase, ATP-dependent, N-terminal domain"/>
    <property type="match status" value="1"/>
</dbReference>
<evidence type="ECO:0000256" key="13">
    <source>
        <dbReference type="SAM" id="MobiDB-lite"/>
    </source>
</evidence>
<dbReference type="PANTHER" id="PTHR45997">
    <property type="entry name" value="DNA LIGASE 4"/>
    <property type="match status" value="1"/>
</dbReference>
<dbReference type="InterPro" id="IPR036599">
    <property type="entry name" value="DNA_ligase_N_sf"/>
</dbReference>
<comment type="similarity">
    <text evidence="4">Belongs to the ATP-dependent DNA ligase family.</text>
</comment>
<dbReference type="InterPro" id="IPR032675">
    <property type="entry name" value="LRR_dom_sf"/>
</dbReference>
<dbReference type="PROSITE" id="PS50172">
    <property type="entry name" value="BRCT"/>
    <property type="match status" value="1"/>
</dbReference>
<evidence type="ECO:0000256" key="5">
    <source>
        <dbReference type="ARBA" id="ARBA00022598"/>
    </source>
</evidence>
<dbReference type="SUPFAM" id="SSF50249">
    <property type="entry name" value="Nucleic acid-binding proteins"/>
    <property type="match status" value="1"/>
</dbReference>
<evidence type="ECO:0000256" key="9">
    <source>
        <dbReference type="ARBA" id="ARBA00023172"/>
    </source>
</evidence>
<feature type="compositionally biased region" description="Low complexity" evidence="13">
    <location>
        <begin position="197"/>
        <end position="227"/>
    </location>
</feature>
<keyword evidence="17" id="KW-1185">Reference proteome</keyword>
<feature type="domain" description="BRCT" evidence="15">
    <location>
        <begin position="667"/>
        <end position="730"/>
    </location>
</feature>
<dbReference type="PROSITE" id="PS50160">
    <property type="entry name" value="DNA_LIGASE_A3"/>
    <property type="match status" value="1"/>
</dbReference>
<feature type="compositionally biased region" description="Low complexity" evidence="13">
    <location>
        <begin position="1698"/>
        <end position="1712"/>
    </location>
</feature>
<dbReference type="InterPro" id="IPR012310">
    <property type="entry name" value="DNA_ligase_ATP-dep_cent"/>
</dbReference>